<evidence type="ECO:0000313" key="2">
    <source>
        <dbReference type="EMBL" id="KAB2812806.1"/>
    </source>
</evidence>
<proteinExistence type="predicted"/>
<feature type="transmembrane region" description="Helical" evidence="1">
    <location>
        <begin position="35"/>
        <end position="54"/>
    </location>
</feature>
<dbReference type="AlphaFoldDB" id="A0A7J5E3H3"/>
<feature type="transmembrane region" description="Helical" evidence="1">
    <location>
        <begin position="119"/>
        <end position="141"/>
    </location>
</feature>
<feature type="transmembrane region" description="Helical" evidence="1">
    <location>
        <begin position="66"/>
        <end position="84"/>
    </location>
</feature>
<keyword evidence="1" id="KW-0812">Transmembrane</keyword>
<evidence type="ECO:0000256" key="1">
    <source>
        <dbReference type="SAM" id="Phobius"/>
    </source>
</evidence>
<reference evidence="2 3" key="1">
    <citation type="submission" date="2019-09" db="EMBL/GenBank/DDBJ databases">
        <title>Pimelobacter sp. isolated from Paulinella.</title>
        <authorList>
            <person name="Jeong S.E."/>
        </authorList>
    </citation>
    <scope>NUCLEOTIDE SEQUENCE [LARGE SCALE GENOMIC DNA]</scope>
    <source>
        <strain evidence="2 3">Pch-N</strain>
    </source>
</reference>
<keyword evidence="1" id="KW-1133">Transmembrane helix</keyword>
<dbReference type="RefSeq" id="WP_151580138.1">
    <property type="nucleotide sequence ID" value="NZ_WBVM01000001.1"/>
</dbReference>
<dbReference type="EMBL" id="WBVM01000001">
    <property type="protein sequence ID" value="KAB2812806.1"/>
    <property type="molecule type" value="Genomic_DNA"/>
</dbReference>
<protein>
    <recommendedName>
        <fullName evidence="4">Membrane protein YmcC</fullName>
    </recommendedName>
</protein>
<gene>
    <name evidence="2" type="ORF">F9L07_13825</name>
</gene>
<keyword evidence="1" id="KW-0472">Membrane</keyword>
<feature type="transmembrane region" description="Helical" evidence="1">
    <location>
        <begin position="153"/>
        <end position="173"/>
    </location>
</feature>
<evidence type="ECO:0000313" key="3">
    <source>
        <dbReference type="Proteomes" id="UP000449906"/>
    </source>
</evidence>
<comment type="caution">
    <text evidence="2">The sequence shown here is derived from an EMBL/GenBank/DDBJ whole genome shotgun (WGS) entry which is preliminary data.</text>
</comment>
<feature type="transmembrane region" description="Helical" evidence="1">
    <location>
        <begin position="6"/>
        <end position="28"/>
    </location>
</feature>
<sequence>MFVAAFIAASEIGLWVLLGLGLALRYVFRRRRASTVTLALIPVLDALLVGAVALDLRRGAEAGTTHGIAGLYLGFSLAFGPAIVRWADVRFAHRFAGGPAPVKLPKHGPERLAALWREWFRVVLAAAIASAVMLGLVVLVADDSQDAALLSWIRPPWTLVGLWLVFGPVWELLTPRQRTPTESERSSS</sequence>
<accession>A0A7J5E3H3</accession>
<organism evidence="2 3">
    <name type="scientific">Nocardioides simplex</name>
    <name type="common">Arthrobacter simplex</name>
    <dbReference type="NCBI Taxonomy" id="2045"/>
    <lineage>
        <taxon>Bacteria</taxon>
        <taxon>Bacillati</taxon>
        <taxon>Actinomycetota</taxon>
        <taxon>Actinomycetes</taxon>
        <taxon>Propionibacteriales</taxon>
        <taxon>Nocardioidaceae</taxon>
        <taxon>Pimelobacter</taxon>
    </lineage>
</organism>
<dbReference type="Proteomes" id="UP000449906">
    <property type="component" value="Unassembled WGS sequence"/>
</dbReference>
<evidence type="ECO:0008006" key="4">
    <source>
        <dbReference type="Google" id="ProtNLM"/>
    </source>
</evidence>
<name>A0A7J5E3H3_NOCSI</name>